<protein>
    <submittedName>
        <fullName evidence="2">Uncharacterized protein</fullName>
    </submittedName>
</protein>
<name>A0A2V1IL91_9BACT</name>
<gene>
    <name evidence="2" type="ORF">C5O23_04600</name>
</gene>
<organism evidence="2 3">
    <name type="scientific">Duncaniella muris</name>
    <dbReference type="NCBI Taxonomy" id="2094150"/>
    <lineage>
        <taxon>Bacteria</taxon>
        <taxon>Pseudomonadati</taxon>
        <taxon>Bacteroidota</taxon>
        <taxon>Bacteroidia</taxon>
        <taxon>Bacteroidales</taxon>
        <taxon>Muribaculaceae</taxon>
        <taxon>Duncaniella</taxon>
    </lineage>
</organism>
<comment type="caution">
    <text evidence="2">The sequence shown here is derived from an EMBL/GenBank/DDBJ whole genome shotgun (WGS) entry which is preliminary data.</text>
</comment>
<proteinExistence type="predicted"/>
<evidence type="ECO:0000313" key="2">
    <source>
        <dbReference type="EMBL" id="PWB03167.1"/>
    </source>
</evidence>
<feature type="region of interest" description="Disordered" evidence="1">
    <location>
        <begin position="74"/>
        <end position="96"/>
    </location>
</feature>
<accession>A0A2V1IL91</accession>
<dbReference type="AlphaFoldDB" id="A0A2V1IL91"/>
<dbReference type="Proteomes" id="UP000244905">
    <property type="component" value="Unassembled WGS sequence"/>
</dbReference>
<evidence type="ECO:0000256" key="1">
    <source>
        <dbReference type="SAM" id="MobiDB-lite"/>
    </source>
</evidence>
<evidence type="ECO:0000313" key="3">
    <source>
        <dbReference type="Proteomes" id="UP000244905"/>
    </source>
</evidence>
<keyword evidence="3" id="KW-1185">Reference proteome</keyword>
<dbReference type="EMBL" id="PUEC01000007">
    <property type="protein sequence ID" value="PWB03167.1"/>
    <property type="molecule type" value="Genomic_DNA"/>
</dbReference>
<reference evidence="3" key="1">
    <citation type="submission" date="2018-02" db="EMBL/GenBank/DDBJ databases">
        <authorList>
            <person name="Clavel T."/>
            <person name="Strowig T."/>
        </authorList>
    </citation>
    <scope>NUCLEOTIDE SEQUENCE [LARGE SCALE GENOMIC DNA]</scope>
    <source>
        <strain evidence="3">DSM 103720</strain>
    </source>
</reference>
<sequence>MAGLIPFRGGVIARRITKVGEHSNPVIRSFIIFLRRGSYKVGFAHNPSEAGCFSMRIRPDETALQNFSNGFESDSGSADFSGGRKGMSEHSVILAK</sequence>